<dbReference type="InterPro" id="IPR002611">
    <property type="entry name" value="IstB_ATP-bd"/>
</dbReference>
<evidence type="ECO:0000313" key="2">
    <source>
        <dbReference type="EMBL" id="KIG16612.1"/>
    </source>
</evidence>
<name>A0A0C2D9D8_9BACT</name>
<evidence type="ECO:0000313" key="3">
    <source>
        <dbReference type="Proteomes" id="UP000031599"/>
    </source>
</evidence>
<evidence type="ECO:0000259" key="1">
    <source>
        <dbReference type="Pfam" id="PF01695"/>
    </source>
</evidence>
<sequence>MIITSNQAIEEWSPLFNDALLAGATMDRLLHHRQVIEIEGDSFRNPPAKGKRAA</sequence>
<protein>
    <submittedName>
        <fullName evidence="2">Mobile element protein</fullName>
    </submittedName>
</protein>
<proteinExistence type="predicted"/>
<accession>A0A0C2D9D8</accession>
<dbReference type="AlphaFoldDB" id="A0A0C2D9D8"/>
<feature type="domain" description="IstB-like ATP-binding" evidence="1">
    <location>
        <begin position="1"/>
        <end position="45"/>
    </location>
</feature>
<reference evidence="2 3" key="1">
    <citation type="submission" date="2014-12" db="EMBL/GenBank/DDBJ databases">
        <title>Genome assembly of Enhygromyxa salina DSM 15201.</title>
        <authorList>
            <person name="Sharma G."/>
            <person name="Subramanian S."/>
        </authorList>
    </citation>
    <scope>NUCLEOTIDE SEQUENCE [LARGE SCALE GENOMIC DNA]</scope>
    <source>
        <strain evidence="2 3">DSM 15201</strain>
    </source>
</reference>
<organism evidence="2 3">
    <name type="scientific">Enhygromyxa salina</name>
    <dbReference type="NCBI Taxonomy" id="215803"/>
    <lineage>
        <taxon>Bacteria</taxon>
        <taxon>Pseudomonadati</taxon>
        <taxon>Myxococcota</taxon>
        <taxon>Polyangia</taxon>
        <taxon>Nannocystales</taxon>
        <taxon>Nannocystaceae</taxon>
        <taxon>Enhygromyxa</taxon>
    </lineage>
</organism>
<dbReference type="Pfam" id="PF01695">
    <property type="entry name" value="IstB_IS21"/>
    <property type="match status" value="1"/>
</dbReference>
<dbReference type="Proteomes" id="UP000031599">
    <property type="component" value="Unassembled WGS sequence"/>
</dbReference>
<dbReference type="EMBL" id="JMCC02000034">
    <property type="protein sequence ID" value="KIG16612.1"/>
    <property type="molecule type" value="Genomic_DNA"/>
</dbReference>
<dbReference type="GO" id="GO:0005524">
    <property type="term" value="F:ATP binding"/>
    <property type="evidence" value="ECO:0007669"/>
    <property type="project" value="InterPro"/>
</dbReference>
<dbReference type="InterPro" id="IPR027417">
    <property type="entry name" value="P-loop_NTPase"/>
</dbReference>
<dbReference type="Gene3D" id="3.40.50.300">
    <property type="entry name" value="P-loop containing nucleotide triphosphate hydrolases"/>
    <property type="match status" value="1"/>
</dbReference>
<gene>
    <name evidence="2" type="ORF">DB30_04231</name>
</gene>
<comment type="caution">
    <text evidence="2">The sequence shown here is derived from an EMBL/GenBank/DDBJ whole genome shotgun (WGS) entry which is preliminary data.</text>
</comment>